<dbReference type="InterPro" id="IPR036514">
    <property type="entry name" value="SGNH_hydro_sf"/>
</dbReference>
<name>A0A0S3KCK5_9ENTE</name>
<evidence type="ECO:0000313" key="3">
    <source>
        <dbReference type="EMBL" id="OJG88963.1"/>
    </source>
</evidence>
<dbReference type="RefSeq" id="WP_071878698.1">
    <property type="nucleotide sequence ID" value="NZ_JXLC01000024.1"/>
</dbReference>
<evidence type="ECO:0000313" key="5">
    <source>
        <dbReference type="Proteomes" id="UP000183039"/>
    </source>
</evidence>
<gene>
    <name evidence="2" type="ORF">ATZ33_11760</name>
    <name evidence="3" type="ORF">RV15_GL001699</name>
</gene>
<organism evidence="3 5">
    <name type="scientific">Enterococcus silesiacus</name>
    <dbReference type="NCBI Taxonomy" id="332949"/>
    <lineage>
        <taxon>Bacteria</taxon>
        <taxon>Bacillati</taxon>
        <taxon>Bacillota</taxon>
        <taxon>Bacilli</taxon>
        <taxon>Lactobacillales</taxon>
        <taxon>Enterococcaceae</taxon>
        <taxon>Enterococcus</taxon>
    </lineage>
</organism>
<dbReference type="InterPro" id="IPR045136">
    <property type="entry name" value="Iah1-like"/>
</dbReference>
<evidence type="ECO:0000313" key="2">
    <source>
        <dbReference type="EMBL" id="ALS02035.1"/>
    </source>
</evidence>
<accession>A0A0S3KCK5</accession>
<dbReference type="Pfam" id="PF13472">
    <property type="entry name" value="Lipase_GDSL_2"/>
    <property type="match status" value="1"/>
</dbReference>
<evidence type="ECO:0000313" key="4">
    <source>
        <dbReference type="Proteomes" id="UP000065511"/>
    </source>
</evidence>
<evidence type="ECO:0000259" key="1">
    <source>
        <dbReference type="Pfam" id="PF13472"/>
    </source>
</evidence>
<sequence length="196" mass="21928">MKKIVLFGDSITAGYGEEAITPILQNLITEDLAAQHYEEVMIVNAGMPGDTTQDAMKRLEKEVLVEKADIVTIFFGANDTNSDNLVPLEKYAENIETMITKIGKEKVVLLTPPYVDCARKPTRADDRIREYVERVKVIGAKYEIPVIDLYKAMVVYPGTDEFLQADGLHFSKTGYDLLAALIVREIKGRLVTKENS</sequence>
<dbReference type="Proteomes" id="UP000065511">
    <property type="component" value="Chromosome"/>
</dbReference>
<dbReference type="PANTHER" id="PTHR14209">
    <property type="entry name" value="ISOAMYL ACETATE-HYDROLYZING ESTERASE 1"/>
    <property type="match status" value="1"/>
</dbReference>
<proteinExistence type="predicted"/>
<dbReference type="Gene3D" id="3.40.50.1110">
    <property type="entry name" value="SGNH hydrolase"/>
    <property type="match status" value="1"/>
</dbReference>
<dbReference type="EMBL" id="CP013614">
    <property type="protein sequence ID" value="ALS02035.1"/>
    <property type="molecule type" value="Genomic_DNA"/>
</dbReference>
<feature type="domain" description="SGNH hydrolase-type esterase" evidence="1">
    <location>
        <begin position="6"/>
        <end position="177"/>
    </location>
</feature>
<dbReference type="Proteomes" id="UP000183039">
    <property type="component" value="Unassembled WGS sequence"/>
</dbReference>
<dbReference type="PANTHER" id="PTHR14209:SF19">
    <property type="entry name" value="ISOAMYL ACETATE-HYDROLYZING ESTERASE 1 HOMOLOG"/>
    <property type="match status" value="1"/>
</dbReference>
<protein>
    <submittedName>
        <fullName evidence="2">Esterase</fullName>
    </submittedName>
    <submittedName>
        <fullName evidence="3">Lipase/acylhydrolase</fullName>
    </submittedName>
</protein>
<dbReference type="SUPFAM" id="SSF52266">
    <property type="entry name" value="SGNH hydrolase"/>
    <property type="match status" value="1"/>
</dbReference>
<dbReference type="OrthoDB" id="388542at2"/>
<dbReference type="AlphaFoldDB" id="A0A0S3KCK5"/>
<dbReference type="KEGG" id="ess:ATZ33_11760"/>
<keyword evidence="4" id="KW-1185">Reference proteome</keyword>
<dbReference type="InterPro" id="IPR013830">
    <property type="entry name" value="SGNH_hydro"/>
</dbReference>
<dbReference type="EMBL" id="JXLC01000024">
    <property type="protein sequence ID" value="OJG88963.1"/>
    <property type="molecule type" value="Genomic_DNA"/>
</dbReference>
<reference evidence="3 5" key="1">
    <citation type="submission" date="2014-12" db="EMBL/GenBank/DDBJ databases">
        <title>Draft genome sequences of 29 type strains of Enterococci.</title>
        <authorList>
            <person name="Zhong Z."/>
            <person name="Sun Z."/>
            <person name="Liu W."/>
            <person name="Zhang W."/>
            <person name="Zhang H."/>
        </authorList>
    </citation>
    <scope>NUCLEOTIDE SEQUENCE [LARGE SCALE GENOMIC DNA]</scope>
    <source>
        <strain evidence="3 5">DSM 22801</strain>
    </source>
</reference>
<reference evidence="2 4" key="2">
    <citation type="submission" date="2015-12" db="EMBL/GenBank/DDBJ databases">
        <authorList>
            <person name="Lauer A."/>
            <person name="Humrighouse B."/>
            <person name="Loparev V."/>
            <person name="Shewmaker P.L."/>
            <person name="Whitney A.M."/>
            <person name="McLaughlin R.W."/>
        </authorList>
    </citation>
    <scope>NUCLEOTIDE SEQUENCE [LARGE SCALE GENOMIC DNA]</scope>
    <source>
        <strain evidence="2 4">LMG 23085</strain>
    </source>
</reference>